<dbReference type="EMBL" id="JARKHS020035373">
    <property type="protein sequence ID" value="KAK8757294.1"/>
    <property type="molecule type" value="Genomic_DNA"/>
</dbReference>
<proteinExistence type="predicted"/>
<name>A0AAQ4D4A4_AMBAM</name>
<organism evidence="1 2">
    <name type="scientific">Amblyomma americanum</name>
    <name type="common">Lone star tick</name>
    <dbReference type="NCBI Taxonomy" id="6943"/>
    <lineage>
        <taxon>Eukaryota</taxon>
        <taxon>Metazoa</taxon>
        <taxon>Ecdysozoa</taxon>
        <taxon>Arthropoda</taxon>
        <taxon>Chelicerata</taxon>
        <taxon>Arachnida</taxon>
        <taxon>Acari</taxon>
        <taxon>Parasitiformes</taxon>
        <taxon>Ixodida</taxon>
        <taxon>Ixodoidea</taxon>
        <taxon>Ixodidae</taxon>
        <taxon>Amblyomminae</taxon>
        <taxon>Amblyomma</taxon>
    </lineage>
</organism>
<accession>A0AAQ4D4A4</accession>
<protein>
    <submittedName>
        <fullName evidence="1">Uncharacterized protein</fullName>
    </submittedName>
</protein>
<dbReference type="AlphaFoldDB" id="A0AAQ4D4A4"/>
<evidence type="ECO:0000313" key="1">
    <source>
        <dbReference type="EMBL" id="KAK8757294.1"/>
    </source>
</evidence>
<dbReference type="Proteomes" id="UP001321473">
    <property type="component" value="Unassembled WGS sequence"/>
</dbReference>
<gene>
    <name evidence="1" type="ORF">V5799_000004</name>
</gene>
<sequence>MTARVRTRVSDWLSWRTRSTMERFHERKIETQFIYFFLVSFGKSLAISCRSHGRSPFLVIAMVAPPYHRFFRLRLFEIS</sequence>
<reference evidence="1 2" key="1">
    <citation type="journal article" date="2023" name="Arcadia Sci">
        <title>De novo assembly of a long-read Amblyomma americanum tick genome.</title>
        <authorList>
            <person name="Chou S."/>
            <person name="Poskanzer K.E."/>
            <person name="Rollins M."/>
            <person name="Thuy-Boun P.S."/>
        </authorList>
    </citation>
    <scope>NUCLEOTIDE SEQUENCE [LARGE SCALE GENOMIC DNA]</scope>
    <source>
        <strain evidence="1">F_SG_1</strain>
        <tissue evidence="1">Salivary glands</tissue>
    </source>
</reference>
<keyword evidence="2" id="KW-1185">Reference proteome</keyword>
<evidence type="ECO:0000313" key="2">
    <source>
        <dbReference type="Proteomes" id="UP001321473"/>
    </source>
</evidence>
<comment type="caution">
    <text evidence="1">The sequence shown here is derived from an EMBL/GenBank/DDBJ whole genome shotgun (WGS) entry which is preliminary data.</text>
</comment>